<feature type="non-terminal residue" evidence="2">
    <location>
        <position position="1"/>
    </location>
</feature>
<proteinExistence type="predicted"/>
<dbReference type="Proteomes" id="UP000054558">
    <property type="component" value="Unassembled WGS sequence"/>
</dbReference>
<sequence length="176" mass="18438">GSERFDAEEGEESSEYEMESEAEEDTFEAGGVDKEQEEGEAAPPRGESSNRGAETVAGSSSKAEGGKQPGAAGGGRGVASSRGGGDDFDVLSSITGVTSAAGSQRHRNRANAKPDYKMKRKASRVKDRSWRAFQVDNDTDGMPIVRGMAKPVSHGAAAKASVAEQARKDLELLKSS</sequence>
<feature type="compositionally biased region" description="Gly residues" evidence="1">
    <location>
        <begin position="67"/>
        <end position="77"/>
    </location>
</feature>
<accession>A0A1Y1IS75</accession>
<evidence type="ECO:0000256" key="1">
    <source>
        <dbReference type="SAM" id="MobiDB-lite"/>
    </source>
</evidence>
<dbReference type="OMA" id="AFQVDND"/>
<dbReference type="AlphaFoldDB" id="A0A1Y1IS75"/>
<protein>
    <submittedName>
        <fullName evidence="2">Uncharacterized protein</fullName>
    </submittedName>
</protein>
<feature type="compositionally biased region" description="Acidic residues" evidence="1">
    <location>
        <begin position="8"/>
        <end position="27"/>
    </location>
</feature>
<evidence type="ECO:0000313" key="3">
    <source>
        <dbReference type="Proteomes" id="UP000054558"/>
    </source>
</evidence>
<organism evidence="2 3">
    <name type="scientific">Klebsormidium nitens</name>
    <name type="common">Green alga</name>
    <name type="synonym">Ulothrix nitens</name>
    <dbReference type="NCBI Taxonomy" id="105231"/>
    <lineage>
        <taxon>Eukaryota</taxon>
        <taxon>Viridiplantae</taxon>
        <taxon>Streptophyta</taxon>
        <taxon>Klebsormidiophyceae</taxon>
        <taxon>Klebsormidiales</taxon>
        <taxon>Klebsormidiaceae</taxon>
        <taxon>Klebsormidium</taxon>
    </lineage>
</organism>
<feature type="region of interest" description="Disordered" evidence="1">
    <location>
        <begin position="1"/>
        <end position="123"/>
    </location>
</feature>
<feature type="compositionally biased region" description="Polar residues" evidence="1">
    <location>
        <begin position="92"/>
        <end position="102"/>
    </location>
</feature>
<reference evidence="2 3" key="1">
    <citation type="journal article" date="2014" name="Nat. Commun.">
        <title>Klebsormidium flaccidum genome reveals primary factors for plant terrestrial adaptation.</title>
        <authorList>
            <person name="Hori K."/>
            <person name="Maruyama F."/>
            <person name="Fujisawa T."/>
            <person name="Togashi T."/>
            <person name="Yamamoto N."/>
            <person name="Seo M."/>
            <person name="Sato S."/>
            <person name="Yamada T."/>
            <person name="Mori H."/>
            <person name="Tajima N."/>
            <person name="Moriyama T."/>
            <person name="Ikeuchi M."/>
            <person name="Watanabe M."/>
            <person name="Wada H."/>
            <person name="Kobayashi K."/>
            <person name="Saito M."/>
            <person name="Masuda T."/>
            <person name="Sasaki-Sekimoto Y."/>
            <person name="Mashiguchi K."/>
            <person name="Awai K."/>
            <person name="Shimojima M."/>
            <person name="Masuda S."/>
            <person name="Iwai M."/>
            <person name="Nobusawa T."/>
            <person name="Narise T."/>
            <person name="Kondo S."/>
            <person name="Saito H."/>
            <person name="Sato R."/>
            <person name="Murakawa M."/>
            <person name="Ihara Y."/>
            <person name="Oshima-Yamada Y."/>
            <person name="Ohtaka K."/>
            <person name="Satoh M."/>
            <person name="Sonobe K."/>
            <person name="Ishii M."/>
            <person name="Ohtani R."/>
            <person name="Kanamori-Sato M."/>
            <person name="Honoki R."/>
            <person name="Miyazaki D."/>
            <person name="Mochizuki H."/>
            <person name="Umetsu J."/>
            <person name="Higashi K."/>
            <person name="Shibata D."/>
            <person name="Kamiya Y."/>
            <person name="Sato N."/>
            <person name="Nakamura Y."/>
            <person name="Tabata S."/>
            <person name="Ida S."/>
            <person name="Kurokawa K."/>
            <person name="Ohta H."/>
        </authorList>
    </citation>
    <scope>NUCLEOTIDE SEQUENCE [LARGE SCALE GENOMIC DNA]</scope>
    <source>
        <strain evidence="2 3">NIES-2285</strain>
    </source>
</reference>
<dbReference type="EMBL" id="DF237944">
    <property type="protein sequence ID" value="GAQ92369.1"/>
    <property type="molecule type" value="Genomic_DNA"/>
</dbReference>
<feature type="compositionally biased region" description="Polar residues" evidence="1">
    <location>
        <begin position="47"/>
        <end position="61"/>
    </location>
</feature>
<keyword evidence="3" id="KW-1185">Reference proteome</keyword>
<gene>
    <name evidence="2" type="ORF">KFL_009950040</name>
</gene>
<name>A0A1Y1IS75_KLENI</name>
<evidence type="ECO:0000313" key="2">
    <source>
        <dbReference type="EMBL" id="GAQ92369.1"/>
    </source>
</evidence>